<dbReference type="AlphaFoldDB" id="A0AAW0BLD6"/>
<feature type="compositionally biased region" description="Pro residues" evidence="1">
    <location>
        <begin position="54"/>
        <end position="71"/>
    </location>
</feature>
<organism evidence="2 3">
    <name type="scientific">Favolaschia claudopus</name>
    <dbReference type="NCBI Taxonomy" id="2862362"/>
    <lineage>
        <taxon>Eukaryota</taxon>
        <taxon>Fungi</taxon>
        <taxon>Dikarya</taxon>
        <taxon>Basidiomycota</taxon>
        <taxon>Agaricomycotina</taxon>
        <taxon>Agaricomycetes</taxon>
        <taxon>Agaricomycetidae</taxon>
        <taxon>Agaricales</taxon>
        <taxon>Marasmiineae</taxon>
        <taxon>Mycenaceae</taxon>
        <taxon>Favolaschia</taxon>
    </lineage>
</organism>
<dbReference type="EMBL" id="JAWWNJ010000031">
    <property type="protein sequence ID" value="KAK7026605.1"/>
    <property type="molecule type" value="Genomic_DNA"/>
</dbReference>
<accession>A0AAW0BLD6</accession>
<dbReference type="Proteomes" id="UP001362999">
    <property type="component" value="Unassembled WGS sequence"/>
</dbReference>
<sequence>MAENNTDSFGVAGKHLSYPYKSPSTRPTWFPMGSRQRSKPLRGVIVIIVRAPSSKPPPLRLQSPRPYPPRPQARRIDTHQRLRSSQSLVSGTHNWPLSPVAVNRSSRSTLKDRLSGLFEFNALEGGSKAEEARRVNAAALEEGSMVPVVVEEKDFLSTYTAASVSPSPSVASVSSSSSSIGSILDRFEGTLNGPSWRCIMARSDEFSLRNNGFVV</sequence>
<evidence type="ECO:0000256" key="1">
    <source>
        <dbReference type="SAM" id="MobiDB-lite"/>
    </source>
</evidence>
<reference evidence="2 3" key="1">
    <citation type="journal article" date="2024" name="J Genomics">
        <title>Draft genome sequencing and assembly of Favolaschia claudopus CIRM-BRFM 2984 isolated from oak limbs.</title>
        <authorList>
            <person name="Navarro D."/>
            <person name="Drula E."/>
            <person name="Chaduli D."/>
            <person name="Cazenave R."/>
            <person name="Ahrendt S."/>
            <person name="Wang J."/>
            <person name="Lipzen A."/>
            <person name="Daum C."/>
            <person name="Barry K."/>
            <person name="Grigoriev I.V."/>
            <person name="Favel A."/>
            <person name="Rosso M.N."/>
            <person name="Martin F."/>
        </authorList>
    </citation>
    <scope>NUCLEOTIDE SEQUENCE [LARGE SCALE GENOMIC DNA]</scope>
    <source>
        <strain evidence="2 3">CIRM-BRFM 2984</strain>
    </source>
</reference>
<evidence type="ECO:0000313" key="3">
    <source>
        <dbReference type="Proteomes" id="UP001362999"/>
    </source>
</evidence>
<comment type="caution">
    <text evidence="2">The sequence shown here is derived from an EMBL/GenBank/DDBJ whole genome shotgun (WGS) entry which is preliminary data.</text>
</comment>
<proteinExistence type="predicted"/>
<evidence type="ECO:0000313" key="2">
    <source>
        <dbReference type="EMBL" id="KAK7026605.1"/>
    </source>
</evidence>
<keyword evidence="3" id="KW-1185">Reference proteome</keyword>
<protein>
    <submittedName>
        <fullName evidence="2">Uncharacterized protein</fullName>
    </submittedName>
</protein>
<feature type="region of interest" description="Disordered" evidence="1">
    <location>
        <begin position="54"/>
        <end position="77"/>
    </location>
</feature>
<gene>
    <name evidence="2" type="ORF">R3P38DRAFT_3525929</name>
</gene>
<name>A0AAW0BLD6_9AGAR</name>